<dbReference type="InterPro" id="IPR037049">
    <property type="entry name" value="DUF1214_C_sf"/>
</dbReference>
<sequence>MADAVFIQTIPGRNFLAALRLYGSEDAFYDQTWKSDAVANVRQGARHATALKTARDRAERGADEWDGVHR</sequence>
<protein>
    <submittedName>
        <fullName evidence="1">Uncharacterized protein</fullName>
    </submittedName>
</protein>
<organism evidence="1 2">
    <name type="scientific">Pseudomonas putida (strain GB-1)</name>
    <dbReference type="NCBI Taxonomy" id="76869"/>
    <lineage>
        <taxon>Bacteria</taxon>
        <taxon>Pseudomonadati</taxon>
        <taxon>Pseudomonadota</taxon>
        <taxon>Gammaproteobacteria</taxon>
        <taxon>Pseudomonadales</taxon>
        <taxon>Pseudomonadaceae</taxon>
        <taxon>Pseudomonas</taxon>
    </lineage>
</organism>
<proteinExistence type="predicted"/>
<dbReference type="SUPFAM" id="SSF160935">
    <property type="entry name" value="VPA0735-like"/>
    <property type="match status" value="1"/>
</dbReference>
<dbReference type="Gene3D" id="2.60.120.600">
    <property type="entry name" value="Domain of unknown function DUF1214, C-terminal domain"/>
    <property type="match status" value="1"/>
</dbReference>
<dbReference type="AlphaFoldDB" id="B0KGF1"/>
<dbReference type="eggNOG" id="COG5361">
    <property type="taxonomic scope" value="Bacteria"/>
</dbReference>
<reference evidence="1 2" key="1">
    <citation type="submission" date="2008-01" db="EMBL/GenBank/DDBJ databases">
        <title>Complete sequence of Pseudomonas putida GB-1.</title>
        <authorList>
            <consortium name="US DOE Joint Genome Institute"/>
            <person name="Copeland A."/>
            <person name="Lucas S."/>
            <person name="Lapidus A."/>
            <person name="Barry K."/>
            <person name="Glavina del Rio T."/>
            <person name="Dalin E."/>
            <person name="Tice H."/>
            <person name="Pitluck S."/>
            <person name="Bruce D."/>
            <person name="Goodwin L."/>
            <person name="Chertkov O."/>
            <person name="Brettin T."/>
            <person name="Detter J.C."/>
            <person name="Han C."/>
            <person name="Kuske C.R."/>
            <person name="Schmutz J."/>
            <person name="Larimer F."/>
            <person name="Land M."/>
            <person name="Hauser L."/>
            <person name="Kyrpides N."/>
            <person name="Kim E."/>
            <person name="McCarthy J.K."/>
            <person name="Richardson P."/>
        </authorList>
    </citation>
    <scope>NUCLEOTIDE SEQUENCE [LARGE SCALE GENOMIC DNA]</scope>
    <source>
        <strain evidence="1 2">GB-1</strain>
    </source>
</reference>
<gene>
    <name evidence="1" type="ordered locus">PputGB1_3060</name>
</gene>
<dbReference type="RefSeq" id="WP_012272682.1">
    <property type="nucleotide sequence ID" value="NC_010322.1"/>
</dbReference>
<accession>B0KGF1</accession>
<dbReference type="HOGENOM" id="CLU_2754831_0_0_6"/>
<evidence type="ECO:0000313" key="2">
    <source>
        <dbReference type="Proteomes" id="UP000002157"/>
    </source>
</evidence>
<evidence type="ECO:0000313" key="1">
    <source>
        <dbReference type="EMBL" id="ABY98952.1"/>
    </source>
</evidence>
<dbReference type="EMBL" id="CP000926">
    <property type="protein sequence ID" value="ABY98952.1"/>
    <property type="molecule type" value="Genomic_DNA"/>
</dbReference>
<dbReference type="KEGG" id="ppg:PputGB1_3060"/>
<dbReference type="Proteomes" id="UP000002157">
    <property type="component" value="Chromosome"/>
</dbReference>
<name>B0KGF1_PSEPG</name>